<evidence type="ECO:0000313" key="2">
    <source>
        <dbReference type="EMBL" id="OGY44268.1"/>
    </source>
</evidence>
<protein>
    <submittedName>
        <fullName evidence="2">Uncharacterized protein</fullName>
    </submittedName>
</protein>
<comment type="caution">
    <text evidence="2">The sequence shown here is derived from an EMBL/GenBank/DDBJ whole genome shotgun (WGS) entry which is preliminary data.</text>
</comment>
<proteinExistence type="predicted"/>
<sequence>MTSIEELKKEIEEIKARNFRVEADKAWETSWTRRFIILLLTYIVIVIFFFVAKLPDPFANAVVPSAAFVLSTLTVPLFRKWWLKNIHKK</sequence>
<dbReference type="STRING" id="1797533.A2731_03340"/>
<dbReference type="Proteomes" id="UP000176241">
    <property type="component" value="Unassembled WGS sequence"/>
</dbReference>
<organism evidence="2 3">
    <name type="scientific">Candidatus Buchananbacteria bacterium RIFCSPHIGHO2_01_FULL_39_8</name>
    <dbReference type="NCBI Taxonomy" id="1797533"/>
    <lineage>
        <taxon>Bacteria</taxon>
        <taxon>Candidatus Buchananiibacteriota</taxon>
    </lineage>
</organism>
<reference evidence="2 3" key="1">
    <citation type="journal article" date="2016" name="Nat. Commun.">
        <title>Thousands of microbial genomes shed light on interconnected biogeochemical processes in an aquifer system.</title>
        <authorList>
            <person name="Anantharaman K."/>
            <person name="Brown C.T."/>
            <person name="Hug L.A."/>
            <person name="Sharon I."/>
            <person name="Castelle C.J."/>
            <person name="Probst A.J."/>
            <person name="Thomas B.C."/>
            <person name="Singh A."/>
            <person name="Wilkins M.J."/>
            <person name="Karaoz U."/>
            <person name="Brodie E.L."/>
            <person name="Williams K.H."/>
            <person name="Hubbard S.S."/>
            <person name="Banfield J.F."/>
        </authorList>
    </citation>
    <scope>NUCLEOTIDE SEQUENCE [LARGE SCALE GENOMIC DNA]</scope>
</reference>
<keyword evidence="1" id="KW-0472">Membrane</keyword>
<feature type="transmembrane region" description="Helical" evidence="1">
    <location>
        <begin position="58"/>
        <end position="78"/>
    </location>
</feature>
<keyword evidence="1" id="KW-1133">Transmembrane helix</keyword>
<name>A0A1G1XW40_9BACT</name>
<accession>A0A1G1XW40</accession>
<gene>
    <name evidence="2" type="ORF">A2731_03340</name>
</gene>
<dbReference type="EMBL" id="MHIC01000030">
    <property type="protein sequence ID" value="OGY44268.1"/>
    <property type="molecule type" value="Genomic_DNA"/>
</dbReference>
<keyword evidence="1" id="KW-0812">Transmembrane</keyword>
<dbReference type="AlphaFoldDB" id="A0A1G1XW40"/>
<evidence type="ECO:0000256" key="1">
    <source>
        <dbReference type="SAM" id="Phobius"/>
    </source>
</evidence>
<evidence type="ECO:0000313" key="3">
    <source>
        <dbReference type="Proteomes" id="UP000176241"/>
    </source>
</evidence>
<feature type="transmembrane region" description="Helical" evidence="1">
    <location>
        <begin position="35"/>
        <end position="52"/>
    </location>
</feature>